<comment type="catalytic activity">
    <reaction evidence="17 19">
        <text>alpha-ribazole + adenosylcob(III)inamide-GDP = adenosylcob(III)alamin + GMP + H(+)</text>
        <dbReference type="Rhea" id="RHEA:16049"/>
        <dbReference type="ChEBI" id="CHEBI:10329"/>
        <dbReference type="ChEBI" id="CHEBI:15378"/>
        <dbReference type="ChEBI" id="CHEBI:18408"/>
        <dbReference type="ChEBI" id="CHEBI:58115"/>
        <dbReference type="ChEBI" id="CHEBI:60487"/>
        <dbReference type="EC" id="2.7.8.26"/>
    </reaction>
</comment>
<dbReference type="HAMAP" id="MF_00719">
    <property type="entry name" value="CobS"/>
    <property type="match status" value="1"/>
</dbReference>
<organism evidence="20 21">
    <name type="scientific">Sinisalibacter aestuarii</name>
    <dbReference type="NCBI Taxonomy" id="2949426"/>
    <lineage>
        <taxon>Bacteria</taxon>
        <taxon>Pseudomonadati</taxon>
        <taxon>Pseudomonadota</taxon>
        <taxon>Alphaproteobacteria</taxon>
        <taxon>Rhodobacterales</taxon>
        <taxon>Roseobacteraceae</taxon>
        <taxon>Sinisalibacter</taxon>
    </lineage>
</organism>
<keyword evidence="9 19" id="KW-0808">Transferase</keyword>
<keyword evidence="11 19" id="KW-0460">Magnesium</keyword>
<evidence type="ECO:0000256" key="19">
    <source>
        <dbReference type="HAMAP-Rule" id="MF_00719"/>
    </source>
</evidence>
<evidence type="ECO:0000256" key="12">
    <source>
        <dbReference type="ARBA" id="ARBA00022989"/>
    </source>
</evidence>
<evidence type="ECO:0000256" key="18">
    <source>
        <dbReference type="ARBA" id="ARBA00049504"/>
    </source>
</evidence>
<evidence type="ECO:0000256" key="17">
    <source>
        <dbReference type="ARBA" id="ARBA00048623"/>
    </source>
</evidence>
<comment type="subcellular location">
    <subcellularLocation>
        <location evidence="2 19">Cell membrane</location>
        <topology evidence="2 19">Multi-pass membrane protein</topology>
    </subcellularLocation>
</comment>
<feature type="transmembrane region" description="Helical" evidence="19">
    <location>
        <begin position="206"/>
        <end position="224"/>
    </location>
</feature>
<evidence type="ECO:0000256" key="2">
    <source>
        <dbReference type="ARBA" id="ARBA00004651"/>
    </source>
</evidence>
<keyword evidence="13 19" id="KW-0472">Membrane</keyword>
<evidence type="ECO:0000256" key="6">
    <source>
        <dbReference type="ARBA" id="ARBA00015850"/>
    </source>
</evidence>
<feature type="transmembrane region" description="Helical" evidence="19">
    <location>
        <begin position="113"/>
        <end position="136"/>
    </location>
</feature>
<evidence type="ECO:0000256" key="14">
    <source>
        <dbReference type="ARBA" id="ARBA00025228"/>
    </source>
</evidence>
<sequence>MSDPKPDLARPGDIAEALALLTRLPVRAGPPRGAAAAWAWPLAGLAVALIAGLAGWIALAFGVPVGVAAGLVLAAQIAATGALHEDGLADSADGLWGGHDPARRLDIMKDSHIGSYGVLALGLSLLLRWSALSALIGAGWLFAPLIAAAALSRAPMAVLAAALPNARGSGLSSHVGAPDQATATLAVALAALLALLAVGWAMLAPLFWVALAGIAIAALARARIGGQTGDILGASQQLGEIAALAALASAL</sequence>
<protein>
    <recommendedName>
        <fullName evidence="6 19">Adenosylcobinamide-GDP ribazoletransferase</fullName>
        <ecNumber evidence="5 19">2.7.8.26</ecNumber>
    </recommendedName>
    <alternativeName>
        <fullName evidence="16 19">Cobalamin synthase</fullName>
    </alternativeName>
    <alternativeName>
        <fullName evidence="15 19">Cobalamin-5'-phosphate synthase</fullName>
    </alternativeName>
</protein>
<evidence type="ECO:0000256" key="13">
    <source>
        <dbReference type="ARBA" id="ARBA00023136"/>
    </source>
</evidence>
<evidence type="ECO:0000256" key="9">
    <source>
        <dbReference type="ARBA" id="ARBA00022679"/>
    </source>
</evidence>
<dbReference type="NCBIfam" id="TIGR00317">
    <property type="entry name" value="cobS"/>
    <property type="match status" value="1"/>
</dbReference>
<proteinExistence type="inferred from homology"/>
<reference evidence="20" key="1">
    <citation type="journal article" date="2023" name="Int. J. Syst. Evol. Microbiol.">
        <title>Sinisalibacter aestuarii sp. nov., isolated from estuarine sediment of the Arakawa River.</title>
        <authorList>
            <person name="Arafat S.T."/>
            <person name="Hirano S."/>
            <person name="Sato A."/>
            <person name="Takeuchi K."/>
            <person name="Yasuda T."/>
            <person name="Terahara T."/>
            <person name="Hamada M."/>
            <person name="Kobayashi T."/>
        </authorList>
    </citation>
    <scope>NUCLEOTIDE SEQUENCE</scope>
    <source>
        <strain evidence="20">B-399</strain>
    </source>
</reference>
<accession>A0ABQ5LUQ3</accession>
<comment type="function">
    <text evidence="14 19">Joins adenosylcobinamide-GDP and alpha-ribazole to generate adenosylcobalamin (Ado-cobalamin). Also synthesizes adenosylcobalamin 5'-phosphate from adenosylcobinamide-GDP and alpha-ribazole 5'-phosphate.</text>
</comment>
<dbReference type="Proteomes" id="UP001144205">
    <property type="component" value="Unassembled WGS sequence"/>
</dbReference>
<feature type="transmembrane region" description="Helical" evidence="19">
    <location>
        <begin position="65"/>
        <end position="83"/>
    </location>
</feature>
<evidence type="ECO:0000313" key="21">
    <source>
        <dbReference type="Proteomes" id="UP001144205"/>
    </source>
</evidence>
<feature type="transmembrane region" description="Helical" evidence="19">
    <location>
        <begin position="142"/>
        <end position="163"/>
    </location>
</feature>
<evidence type="ECO:0000256" key="7">
    <source>
        <dbReference type="ARBA" id="ARBA00022475"/>
    </source>
</evidence>
<keyword evidence="8 19" id="KW-0169">Cobalamin biosynthesis</keyword>
<comment type="similarity">
    <text evidence="4 19">Belongs to the CobS family.</text>
</comment>
<dbReference type="RefSeq" id="WP_281842753.1">
    <property type="nucleotide sequence ID" value="NZ_BROH01000007.1"/>
</dbReference>
<evidence type="ECO:0000256" key="11">
    <source>
        <dbReference type="ARBA" id="ARBA00022842"/>
    </source>
</evidence>
<name>A0ABQ5LUQ3_9RHOB</name>
<keyword evidence="21" id="KW-1185">Reference proteome</keyword>
<evidence type="ECO:0000256" key="10">
    <source>
        <dbReference type="ARBA" id="ARBA00022692"/>
    </source>
</evidence>
<comment type="pathway">
    <text evidence="3 19">Cofactor biosynthesis; adenosylcobalamin biosynthesis; adenosylcobalamin from cob(II)yrinate a,c-diamide: step 7/7.</text>
</comment>
<dbReference type="EC" id="2.7.8.26" evidence="5 19"/>
<keyword evidence="10 19" id="KW-0812">Transmembrane</keyword>
<comment type="cofactor">
    <cofactor evidence="1 19">
        <name>Mg(2+)</name>
        <dbReference type="ChEBI" id="CHEBI:18420"/>
    </cofactor>
</comment>
<dbReference type="Pfam" id="PF02654">
    <property type="entry name" value="CobS"/>
    <property type="match status" value="1"/>
</dbReference>
<evidence type="ECO:0000313" key="20">
    <source>
        <dbReference type="EMBL" id="GKY88718.1"/>
    </source>
</evidence>
<comment type="catalytic activity">
    <reaction evidence="18 19">
        <text>alpha-ribazole 5'-phosphate + adenosylcob(III)inamide-GDP = adenosylcob(III)alamin 5'-phosphate + GMP + H(+)</text>
        <dbReference type="Rhea" id="RHEA:23560"/>
        <dbReference type="ChEBI" id="CHEBI:15378"/>
        <dbReference type="ChEBI" id="CHEBI:57918"/>
        <dbReference type="ChEBI" id="CHEBI:58115"/>
        <dbReference type="ChEBI" id="CHEBI:60487"/>
        <dbReference type="ChEBI" id="CHEBI:60493"/>
        <dbReference type="EC" id="2.7.8.26"/>
    </reaction>
</comment>
<evidence type="ECO:0000256" key="8">
    <source>
        <dbReference type="ARBA" id="ARBA00022573"/>
    </source>
</evidence>
<feature type="transmembrane region" description="Helical" evidence="19">
    <location>
        <begin position="37"/>
        <end position="59"/>
    </location>
</feature>
<evidence type="ECO:0000256" key="5">
    <source>
        <dbReference type="ARBA" id="ARBA00013200"/>
    </source>
</evidence>
<keyword evidence="12 19" id="KW-1133">Transmembrane helix</keyword>
<dbReference type="PANTHER" id="PTHR34148:SF1">
    <property type="entry name" value="ADENOSYLCOBINAMIDE-GDP RIBAZOLETRANSFERASE"/>
    <property type="match status" value="1"/>
</dbReference>
<comment type="caution">
    <text evidence="20">The sequence shown here is derived from an EMBL/GenBank/DDBJ whole genome shotgun (WGS) entry which is preliminary data.</text>
</comment>
<keyword evidence="7 19" id="KW-1003">Cell membrane</keyword>
<evidence type="ECO:0000256" key="15">
    <source>
        <dbReference type="ARBA" id="ARBA00032605"/>
    </source>
</evidence>
<evidence type="ECO:0000256" key="4">
    <source>
        <dbReference type="ARBA" id="ARBA00010561"/>
    </source>
</evidence>
<gene>
    <name evidence="20" type="primary">cobV</name>
    <name evidence="19" type="synonym">cobS</name>
    <name evidence="20" type="ORF">STA1M1_25870</name>
</gene>
<feature type="transmembrane region" description="Helical" evidence="19">
    <location>
        <begin position="183"/>
        <end position="200"/>
    </location>
</feature>
<evidence type="ECO:0000256" key="1">
    <source>
        <dbReference type="ARBA" id="ARBA00001946"/>
    </source>
</evidence>
<dbReference type="PANTHER" id="PTHR34148">
    <property type="entry name" value="ADENOSYLCOBINAMIDE-GDP RIBAZOLETRANSFERASE"/>
    <property type="match status" value="1"/>
</dbReference>
<evidence type="ECO:0000256" key="16">
    <source>
        <dbReference type="ARBA" id="ARBA00032853"/>
    </source>
</evidence>
<evidence type="ECO:0000256" key="3">
    <source>
        <dbReference type="ARBA" id="ARBA00004663"/>
    </source>
</evidence>
<dbReference type="InterPro" id="IPR003805">
    <property type="entry name" value="CobS"/>
</dbReference>
<dbReference type="EMBL" id="BROH01000007">
    <property type="protein sequence ID" value="GKY88718.1"/>
    <property type="molecule type" value="Genomic_DNA"/>
</dbReference>